<evidence type="ECO:0000313" key="1">
    <source>
        <dbReference type="EMBL" id="MDT2732825.1"/>
    </source>
</evidence>
<dbReference type="GO" id="GO:0006355">
    <property type="term" value="P:regulation of DNA-templated transcription"/>
    <property type="evidence" value="ECO:0007669"/>
    <property type="project" value="InterPro"/>
</dbReference>
<organism evidence="1 2">
    <name type="scientific">Streptococcus parauberis</name>
    <dbReference type="NCBI Taxonomy" id="1348"/>
    <lineage>
        <taxon>Bacteria</taxon>
        <taxon>Bacillati</taxon>
        <taxon>Bacillota</taxon>
        <taxon>Bacilli</taxon>
        <taxon>Lactobacillales</taxon>
        <taxon>Streptococcaceae</taxon>
        <taxon>Streptococcus</taxon>
    </lineage>
</organism>
<dbReference type="InterPro" id="IPR053842">
    <property type="entry name" value="NikA-like"/>
</dbReference>
<evidence type="ECO:0000313" key="2">
    <source>
        <dbReference type="Proteomes" id="UP001180515"/>
    </source>
</evidence>
<dbReference type="InterPro" id="IPR013321">
    <property type="entry name" value="Arc_rbn_hlx_hlx"/>
</dbReference>
<dbReference type="RefSeq" id="WP_311982431.1">
    <property type="nucleotide sequence ID" value="NZ_JARQAG010000043.1"/>
</dbReference>
<dbReference type="AlphaFoldDB" id="A0AAE4L286"/>
<dbReference type="Proteomes" id="UP001180515">
    <property type="component" value="Unassembled WGS sequence"/>
</dbReference>
<dbReference type="Gene3D" id="1.10.1220.10">
    <property type="entry name" value="Met repressor-like"/>
    <property type="match status" value="1"/>
</dbReference>
<sequence>MAQINIRVTDEQKALINKLAKENKKSISAYIIDKICIESVYQNDSKNIDETKKVDEELVSLLMKQVEQKDIQIEQLHKIIYNKDTKLLEYDSKKLWWQFWK</sequence>
<gene>
    <name evidence="1" type="ORF">P7G31_11535</name>
</gene>
<protein>
    <submittedName>
        <fullName evidence="1">DUF1778 domain-containing protein</fullName>
    </submittedName>
</protein>
<comment type="caution">
    <text evidence="1">The sequence shown here is derived from an EMBL/GenBank/DDBJ whole genome shotgun (WGS) entry which is preliminary data.</text>
</comment>
<reference evidence="1" key="1">
    <citation type="submission" date="2023-03" db="EMBL/GenBank/DDBJ databases">
        <authorList>
            <person name="Shen W."/>
            <person name="Cai J."/>
        </authorList>
    </citation>
    <scope>NUCLEOTIDE SEQUENCE</scope>
    <source>
        <strain evidence="1">P82-2</strain>
    </source>
</reference>
<name>A0AAE4L286_9STRE</name>
<dbReference type="Pfam" id="PF21983">
    <property type="entry name" value="NikA-like"/>
    <property type="match status" value="1"/>
</dbReference>
<proteinExistence type="predicted"/>
<accession>A0AAE4L286</accession>
<dbReference type="EMBL" id="JARQAG010000043">
    <property type="protein sequence ID" value="MDT2732825.1"/>
    <property type="molecule type" value="Genomic_DNA"/>
</dbReference>